<proteinExistence type="predicted"/>
<organism evidence="1 2">
    <name type="scientific">Hemibagrus wyckioides</name>
    <dbReference type="NCBI Taxonomy" id="337641"/>
    <lineage>
        <taxon>Eukaryota</taxon>
        <taxon>Metazoa</taxon>
        <taxon>Chordata</taxon>
        <taxon>Craniata</taxon>
        <taxon>Vertebrata</taxon>
        <taxon>Euteleostomi</taxon>
        <taxon>Actinopterygii</taxon>
        <taxon>Neopterygii</taxon>
        <taxon>Teleostei</taxon>
        <taxon>Ostariophysi</taxon>
        <taxon>Siluriformes</taxon>
        <taxon>Bagridae</taxon>
        <taxon>Hemibagrus</taxon>
    </lineage>
</organism>
<evidence type="ECO:0000313" key="2">
    <source>
        <dbReference type="Proteomes" id="UP000824219"/>
    </source>
</evidence>
<name>A0A9D3SQX3_9TELE</name>
<sequence>MAQKPVASQIYTTAENQEPECLWKIATKRTTLPAGFKGQRLCTGSLVKDGINDCVLVLESGHLRKTWHSLGAAA</sequence>
<protein>
    <submittedName>
        <fullName evidence="1">Uncharacterized protein</fullName>
    </submittedName>
</protein>
<comment type="caution">
    <text evidence="1">The sequence shown here is derived from an EMBL/GenBank/DDBJ whole genome shotgun (WGS) entry which is preliminary data.</text>
</comment>
<keyword evidence="2" id="KW-1185">Reference proteome</keyword>
<gene>
    <name evidence="1" type="ORF">KOW79_003909</name>
</gene>
<reference evidence="1 2" key="1">
    <citation type="submission" date="2021-06" db="EMBL/GenBank/DDBJ databases">
        <title>Chromosome-level genome assembly of the red-tail catfish (Hemibagrus wyckioides).</title>
        <authorList>
            <person name="Shao F."/>
        </authorList>
    </citation>
    <scope>NUCLEOTIDE SEQUENCE [LARGE SCALE GENOMIC DNA]</scope>
    <source>
        <strain evidence="1">EC202008001</strain>
        <tissue evidence="1">Blood</tissue>
    </source>
</reference>
<evidence type="ECO:0000313" key="1">
    <source>
        <dbReference type="EMBL" id="KAG7332075.1"/>
    </source>
</evidence>
<dbReference type="AlphaFoldDB" id="A0A9D3SQX3"/>
<accession>A0A9D3SQX3</accession>
<dbReference type="Proteomes" id="UP000824219">
    <property type="component" value="Linkage Group LG05"/>
</dbReference>
<dbReference type="EMBL" id="JAHKSW010000005">
    <property type="protein sequence ID" value="KAG7332075.1"/>
    <property type="molecule type" value="Genomic_DNA"/>
</dbReference>